<dbReference type="InterPro" id="IPR006129">
    <property type="entry name" value="AdhesinB"/>
</dbReference>
<keyword evidence="3" id="KW-0732">Signal</keyword>
<dbReference type="KEGG" id="bwa:HLV38_02375"/>
<sequence>MDCTRRDFLRLCGCTAAVGATGALLTACGGGRGARRDGDRPLVYASFYPVYDLVREVAGDSIEVRAFMPTNKDPHIWEPTPKNLRELSQADLLMINGANMERWIDQVRSNLPDLPVLTLADSVELITYRGAAAMGEFQYIARLNVGPGTYGFEFGHTHQDIMRVAFFRASADESLDDLAKRGRRIMNEKGRTITQRSTIDVEDGTVYALEMGHESGYIGFTLPEGDDWVVLSDRKSANLLSYRLVNGPEGDDLDVTELMEGSSSSLDKVTYDPHSWLSLTNAKLYCNAIYDRLGQMHPSLKSDLSRNKVDVVSRITELSATSAEKFKGLERREFVVTHNAYAYLCRDLNIKHFPLQGLTSTESPALKTVRKAVDFCRSHNTTTIFYELGSNPKDADTVANEIGGKSVPLASMEYVSEQQGAEMNGYVQIMRSNIEAIYESLV</sequence>
<dbReference type="PRINTS" id="PR00690">
    <property type="entry name" value="ADHESNFAMILY"/>
</dbReference>
<dbReference type="SUPFAM" id="SSF53807">
    <property type="entry name" value="Helical backbone' metal receptor"/>
    <property type="match status" value="1"/>
</dbReference>
<gene>
    <name evidence="5" type="ORF">HLV38_02375</name>
</gene>
<keyword evidence="2 4" id="KW-0813">Transport</keyword>
<dbReference type="InterPro" id="IPR050492">
    <property type="entry name" value="Bact_metal-bind_prot9"/>
</dbReference>
<dbReference type="AlphaFoldDB" id="A0A6M8IZF5"/>
<dbReference type="InterPro" id="IPR006127">
    <property type="entry name" value="ZnuA-like"/>
</dbReference>
<evidence type="ECO:0000256" key="3">
    <source>
        <dbReference type="ARBA" id="ARBA00022729"/>
    </source>
</evidence>
<reference evidence="6" key="1">
    <citation type="submission" date="2020-05" db="EMBL/GenBank/DDBJ databases">
        <title>Novel species in genus Nocardioides.</title>
        <authorList>
            <person name="Zhang G."/>
        </authorList>
    </citation>
    <scope>NUCLEOTIDE SEQUENCE [LARGE SCALE GENOMIC DNA]</scope>
    <source>
        <strain evidence="6">zg-1050</strain>
    </source>
</reference>
<dbReference type="GO" id="GO:0046872">
    <property type="term" value="F:metal ion binding"/>
    <property type="evidence" value="ECO:0007669"/>
    <property type="project" value="InterPro"/>
</dbReference>
<comment type="similarity">
    <text evidence="1 4">Belongs to the bacterial solute-binding protein 9 family.</text>
</comment>
<protein>
    <submittedName>
        <fullName evidence="5">Zinc ABC transporter solute-binding protein</fullName>
    </submittedName>
</protein>
<dbReference type="GO" id="GO:0007155">
    <property type="term" value="P:cell adhesion"/>
    <property type="evidence" value="ECO:0007669"/>
    <property type="project" value="InterPro"/>
</dbReference>
<dbReference type="PANTHER" id="PTHR42953">
    <property type="entry name" value="HIGH-AFFINITY ZINC UPTAKE SYSTEM PROTEIN ZNUA-RELATED"/>
    <property type="match status" value="1"/>
</dbReference>
<dbReference type="Pfam" id="PF01297">
    <property type="entry name" value="ZnuA"/>
    <property type="match status" value="1"/>
</dbReference>
<evidence type="ECO:0000256" key="4">
    <source>
        <dbReference type="RuleBase" id="RU003512"/>
    </source>
</evidence>
<evidence type="ECO:0000256" key="2">
    <source>
        <dbReference type="ARBA" id="ARBA00022448"/>
    </source>
</evidence>
<dbReference type="Gene3D" id="3.40.50.1980">
    <property type="entry name" value="Nitrogenase molybdenum iron protein domain"/>
    <property type="match status" value="2"/>
</dbReference>
<name>A0A6M8IZF5_9ACTN</name>
<dbReference type="PROSITE" id="PS51318">
    <property type="entry name" value="TAT"/>
    <property type="match status" value="1"/>
</dbReference>
<dbReference type="Proteomes" id="UP000503297">
    <property type="component" value="Chromosome"/>
</dbReference>
<dbReference type="EMBL" id="CP053716">
    <property type="protein sequence ID" value="QKF07100.1"/>
    <property type="molecule type" value="Genomic_DNA"/>
</dbReference>
<dbReference type="PROSITE" id="PS51257">
    <property type="entry name" value="PROKAR_LIPOPROTEIN"/>
    <property type="match status" value="1"/>
</dbReference>
<dbReference type="InterPro" id="IPR006311">
    <property type="entry name" value="TAT_signal"/>
</dbReference>
<dbReference type="GO" id="GO:0030001">
    <property type="term" value="P:metal ion transport"/>
    <property type="evidence" value="ECO:0007669"/>
    <property type="project" value="InterPro"/>
</dbReference>
<accession>A0A6M8IZF5</accession>
<evidence type="ECO:0000313" key="5">
    <source>
        <dbReference type="EMBL" id="QKF07100.1"/>
    </source>
</evidence>
<proteinExistence type="inferred from homology"/>
<evidence type="ECO:0000313" key="6">
    <source>
        <dbReference type="Proteomes" id="UP000503297"/>
    </source>
</evidence>
<dbReference type="PANTHER" id="PTHR42953:SF3">
    <property type="entry name" value="HIGH-AFFINITY ZINC UPTAKE SYSTEM PROTEIN ZNUA"/>
    <property type="match status" value="1"/>
</dbReference>
<keyword evidence="6" id="KW-1185">Reference proteome</keyword>
<dbReference type="InterPro" id="IPR006128">
    <property type="entry name" value="Lipoprotein_PsaA-like"/>
</dbReference>
<organism evidence="5 6">
    <name type="scientific">Berryella wangjianweii</name>
    <dbReference type="NCBI Taxonomy" id="2734634"/>
    <lineage>
        <taxon>Bacteria</taxon>
        <taxon>Bacillati</taxon>
        <taxon>Actinomycetota</taxon>
        <taxon>Coriobacteriia</taxon>
        <taxon>Eggerthellales</taxon>
        <taxon>Eggerthellaceae</taxon>
        <taxon>Berryella</taxon>
    </lineage>
</organism>
<dbReference type="RefSeq" id="WP_173163982.1">
    <property type="nucleotide sequence ID" value="NZ_CP053716.1"/>
</dbReference>
<evidence type="ECO:0000256" key="1">
    <source>
        <dbReference type="ARBA" id="ARBA00011028"/>
    </source>
</evidence>
<dbReference type="PRINTS" id="PR00691">
    <property type="entry name" value="ADHESINB"/>
</dbReference>